<organism evidence="2 3">
    <name type="scientific">Geotrichum candidum</name>
    <name type="common">Oospora lactis</name>
    <name type="synonym">Dipodascus geotrichum</name>
    <dbReference type="NCBI Taxonomy" id="1173061"/>
    <lineage>
        <taxon>Eukaryota</taxon>
        <taxon>Fungi</taxon>
        <taxon>Dikarya</taxon>
        <taxon>Ascomycota</taxon>
        <taxon>Saccharomycotina</taxon>
        <taxon>Dipodascomycetes</taxon>
        <taxon>Dipodascales</taxon>
        <taxon>Dipodascaceae</taxon>
        <taxon>Geotrichum</taxon>
    </lineage>
</organism>
<comment type="caution">
    <text evidence="2">The sequence shown here is derived from an EMBL/GenBank/DDBJ whole genome shotgun (WGS) entry which is preliminary data.</text>
</comment>
<protein>
    <submittedName>
        <fullName evidence="2">Uncharacterized protein</fullName>
    </submittedName>
</protein>
<reference evidence="2" key="1">
    <citation type="submission" date="2014-03" db="EMBL/GenBank/DDBJ databases">
        <authorList>
            <person name="Casaregola S."/>
        </authorList>
    </citation>
    <scope>NUCLEOTIDE SEQUENCE [LARGE SCALE GENOMIC DNA]</scope>
    <source>
        <strain evidence="2">CLIB 918</strain>
    </source>
</reference>
<feature type="region of interest" description="Disordered" evidence="1">
    <location>
        <begin position="75"/>
        <end position="110"/>
    </location>
</feature>
<evidence type="ECO:0000313" key="2">
    <source>
        <dbReference type="EMBL" id="CDO54788.1"/>
    </source>
</evidence>
<name>A0A0J9XD66_GEOCN</name>
<keyword evidence="3" id="KW-1185">Reference proteome</keyword>
<evidence type="ECO:0000256" key="1">
    <source>
        <dbReference type="SAM" id="MobiDB-lite"/>
    </source>
</evidence>
<dbReference type="Proteomes" id="UP000242525">
    <property type="component" value="Unassembled WGS sequence"/>
</dbReference>
<feature type="compositionally biased region" description="Low complexity" evidence="1">
    <location>
        <begin position="88"/>
        <end position="104"/>
    </location>
</feature>
<accession>A0A0J9XD66</accession>
<proteinExistence type="predicted"/>
<evidence type="ECO:0000313" key="3">
    <source>
        <dbReference type="Proteomes" id="UP000242525"/>
    </source>
</evidence>
<dbReference type="AlphaFoldDB" id="A0A0J9XD66"/>
<gene>
    <name evidence="2" type="ORF">BN980_GECA08s04652g</name>
</gene>
<sequence length="173" mass="19106">MSLNSKTNINISSSKWSRSYFEGLPLPLDFKVPGYVIFIFASIARFKPPTSCQPRYPGMQPERPHYWQYGLLSKPKKPPTKPIERNGSLHSIFSSKSSNSNGASKPEESATPTLALDNEAIENLLLISDVSDAVAKPSSYLVRLQPAIDEVVPEQSIGPTSDVDTQANNYLHL</sequence>
<dbReference type="EMBL" id="CCBN010000008">
    <property type="protein sequence ID" value="CDO54788.1"/>
    <property type="molecule type" value="Genomic_DNA"/>
</dbReference>